<reference evidence="2" key="1">
    <citation type="submission" date="2023-04" db="EMBL/GenBank/DDBJ databases">
        <authorList>
            <person name="Vijverberg K."/>
            <person name="Xiong W."/>
            <person name="Schranz E."/>
        </authorList>
    </citation>
    <scope>NUCLEOTIDE SEQUENCE</scope>
</reference>
<gene>
    <name evidence="2" type="ORF">LSALG_LOCUS23130</name>
</gene>
<keyword evidence="3" id="KW-1185">Reference proteome</keyword>
<proteinExistence type="predicted"/>
<dbReference type="Proteomes" id="UP001177003">
    <property type="component" value="Chromosome 5"/>
</dbReference>
<evidence type="ECO:0000313" key="3">
    <source>
        <dbReference type="Proteomes" id="UP001177003"/>
    </source>
</evidence>
<feature type="compositionally biased region" description="Polar residues" evidence="1">
    <location>
        <begin position="1"/>
        <end position="12"/>
    </location>
</feature>
<dbReference type="EMBL" id="OX465081">
    <property type="protein sequence ID" value="CAI9283538.1"/>
    <property type="molecule type" value="Genomic_DNA"/>
</dbReference>
<organism evidence="2 3">
    <name type="scientific">Lactuca saligna</name>
    <name type="common">Willowleaf lettuce</name>
    <dbReference type="NCBI Taxonomy" id="75948"/>
    <lineage>
        <taxon>Eukaryota</taxon>
        <taxon>Viridiplantae</taxon>
        <taxon>Streptophyta</taxon>
        <taxon>Embryophyta</taxon>
        <taxon>Tracheophyta</taxon>
        <taxon>Spermatophyta</taxon>
        <taxon>Magnoliopsida</taxon>
        <taxon>eudicotyledons</taxon>
        <taxon>Gunneridae</taxon>
        <taxon>Pentapetalae</taxon>
        <taxon>asterids</taxon>
        <taxon>campanulids</taxon>
        <taxon>Asterales</taxon>
        <taxon>Asteraceae</taxon>
        <taxon>Cichorioideae</taxon>
        <taxon>Cichorieae</taxon>
        <taxon>Lactucinae</taxon>
        <taxon>Lactuca</taxon>
    </lineage>
</organism>
<evidence type="ECO:0000256" key="1">
    <source>
        <dbReference type="SAM" id="MobiDB-lite"/>
    </source>
</evidence>
<name>A0AA35Z082_LACSI</name>
<sequence>MHLNCNPLQPSSLDKKPASDIPFSLFSPRNRRVEHSDPLVARGGVPTCIARAVIPLTSLTLFRCDTSSDSFRVALFVRFTSEANCSIFFRNTQFIYPNKVQFEYLIPSGAYY</sequence>
<evidence type="ECO:0000313" key="2">
    <source>
        <dbReference type="EMBL" id="CAI9283538.1"/>
    </source>
</evidence>
<protein>
    <submittedName>
        <fullName evidence="2">Uncharacterized protein</fullName>
    </submittedName>
</protein>
<accession>A0AA35Z082</accession>
<dbReference type="AlphaFoldDB" id="A0AA35Z082"/>
<feature type="region of interest" description="Disordered" evidence="1">
    <location>
        <begin position="1"/>
        <end position="20"/>
    </location>
</feature>